<dbReference type="Pfam" id="PF19576">
    <property type="entry name" value="Acyltransf_2"/>
    <property type="match status" value="1"/>
</dbReference>
<comment type="caution">
    <text evidence="3">The sequence shown here is derived from an EMBL/GenBank/DDBJ whole genome shotgun (WGS) entry which is preliminary data.</text>
</comment>
<protein>
    <submittedName>
        <fullName evidence="3">Putative hemolysin</fullName>
    </submittedName>
</protein>
<reference evidence="3 4" key="1">
    <citation type="submission" date="2015-06" db="EMBL/GenBank/DDBJ databases">
        <title>Draft genome sequence of an Alphaproteobacteria species associated to the Mediterranean sponge Oscarella lobularis.</title>
        <authorList>
            <person name="Jourda C."/>
            <person name="Santini S."/>
            <person name="Claverie J.-M."/>
        </authorList>
    </citation>
    <scope>NUCLEOTIDE SEQUENCE [LARGE SCALE GENOMIC DNA]</scope>
    <source>
        <strain evidence="3">IGS</strain>
    </source>
</reference>
<dbReference type="CDD" id="cd07986">
    <property type="entry name" value="LPLAT_ACT14924-like"/>
    <property type="match status" value="1"/>
</dbReference>
<dbReference type="Proteomes" id="UP000037178">
    <property type="component" value="Unassembled WGS sequence"/>
</dbReference>
<gene>
    <name evidence="3" type="ORF">AIOL_000732</name>
</gene>
<dbReference type="STRING" id="1675527.AIOL_000732"/>
<organism evidence="3 4">
    <name type="scientific">Candidatus Rhodobacter oscarellae</name>
    <dbReference type="NCBI Taxonomy" id="1675527"/>
    <lineage>
        <taxon>Bacteria</taxon>
        <taxon>Pseudomonadati</taxon>
        <taxon>Pseudomonadota</taxon>
        <taxon>Alphaproteobacteria</taxon>
        <taxon>Rhodobacterales</taxon>
        <taxon>Rhodobacter group</taxon>
        <taxon>Rhodobacter</taxon>
    </lineage>
</organism>
<proteinExistence type="predicted"/>
<accession>A0A0J9ECV9</accession>
<name>A0A0J9ECV9_9RHOB</name>
<evidence type="ECO:0000313" key="3">
    <source>
        <dbReference type="EMBL" id="KMW60570.1"/>
    </source>
</evidence>
<feature type="domain" description="Putative acyltransferase ACT14924-like acyltransferase" evidence="2">
    <location>
        <begin position="96"/>
        <end position="240"/>
    </location>
</feature>
<evidence type="ECO:0000313" key="4">
    <source>
        <dbReference type="Proteomes" id="UP000037178"/>
    </source>
</evidence>
<keyword evidence="4" id="KW-1185">Reference proteome</keyword>
<dbReference type="AlphaFoldDB" id="A0A0J9ECV9"/>
<evidence type="ECO:0000256" key="1">
    <source>
        <dbReference type="SAM" id="MobiDB-lite"/>
    </source>
</evidence>
<evidence type="ECO:0000259" key="2">
    <source>
        <dbReference type="Pfam" id="PF19576"/>
    </source>
</evidence>
<feature type="compositionally biased region" description="Low complexity" evidence="1">
    <location>
        <begin position="7"/>
        <end position="19"/>
    </location>
</feature>
<sequence>MVDSSTQQRMMMQGQGAARPDLSSSEPSKYDRRRLTYANTFDNAWKANAIRALEWLTGKITIIKMLRQFQANAPHEARTFWADALEVMQIDLLTPQAQLDRIPKDGPVIIVANHPHGLVDGMVISDLISKSRVDYKVLTRSILTGIDEIAASFLIPVPFPHEEDAQQKGIEMRAAAMKQLADGGVVALFPSGVVAASETMMGPVVEGEWNVFTAKMIRRSGATVVPVFFPGSNSRKYQIANRLSATLRQGLLLHEIVAACKKPQAPVIGNPIPPEEMADLMGEPRALMAWLRKRTLALRDNPDA</sequence>
<dbReference type="InterPro" id="IPR045746">
    <property type="entry name" value="ACT14924-like_Acyltransf_dom"/>
</dbReference>
<dbReference type="EMBL" id="LFTY01000001">
    <property type="protein sequence ID" value="KMW60570.1"/>
    <property type="molecule type" value="Genomic_DNA"/>
</dbReference>
<feature type="region of interest" description="Disordered" evidence="1">
    <location>
        <begin position="1"/>
        <end position="29"/>
    </location>
</feature>
<dbReference type="SUPFAM" id="SSF69593">
    <property type="entry name" value="Glycerol-3-phosphate (1)-acyltransferase"/>
    <property type="match status" value="1"/>
</dbReference>
<dbReference type="PATRIC" id="fig|1675527.3.peg.788"/>